<keyword evidence="2 5" id="KW-0808">Transferase</keyword>
<dbReference type="PANTHER" id="PTHR43712">
    <property type="entry name" value="PUTATIVE (AFU_ORTHOLOGUE AFUA_4G14580)-RELATED"/>
    <property type="match status" value="1"/>
</dbReference>
<organism evidence="5 6">
    <name type="scientific">Streptomyces azureus</name>
    <dbReference type="NCBI Taxonomy" id="146537"/>
    <lineage>
        <taxon>Bacteria</taxon>
        <taxon>Bacillati</taxon>
        <taxon>Actinomycetota</taxon>
        <taxon>Actinomycetes</taxon>
        <taxon>Kitasatosporales</taxon>
        <taxon>Streptomycetaceae</taxon>
        <taxon>Streptomyces</taxon>
    </lineage>
</organism>
<dbReference type="GO" id="GO:0032259">
    <property type="term" value="P:methylation"/>
    <property type="evidence" value="ECO:0007669"/>
    <property type="project" value="UniProtKB-KW"/>
</dbReference>
<dbReference type="InterPro" id="IPR001077">
    <property type="entry name" value="COMT_C"/>
</dbReference>
<protein>
    <submittedName>
        <fullName evidence="5">O-methyltransferase</fullName>
    </submittedName>
</protein>
<evidence type="ECO:0000259" key="4">
    <source>
        <dbReference type="Pfam" id="PF00891"/>
    </source>
</evidence>
<sequence>MPEGSDLYLMKSILHDWPDDRAVTILRHCRAVLPPGGRVLILEPVLPEVVGTDDDGSTYLSDLNMLVNVGGRERTRADFQELCEAAGLSLVSVTPLPEAEPFWLLEAAAAG</sequence>
<feature type="domain" description="O-methyltransferase C-terminal" evidence="4">
    <location>
        <begin position="2"/>
        <end position="88"/>
    </location>
</feature>
<dbReference type="GO" id="GO:0008171">
    <property type="term" value="F:O-methyltransferase activity"/>
    <property type="evidence" value="ECO:0007669"/>
    <property type="project" value="InterPro"/>
</dbReference>
<dbReference type="PROSITE" id="PS51683">
    <property type="entry name" value="SAM_OMT_II"/>
    <property type="match status" value="1"/>
</dbReference>
<accession>A0A0K8PPC7</accession>
<dbReference type="PATRIC" id="fig|146537.3.peg.4681"/>
<dbReference type="EMBL" id="DF968307">
    <property type="protein sequence ID" value="GAP49588.1"/>
    <property type="molecule type" value="Genomic_DNA"/>
</dbReference>
<dbReference type="SUPFAM" id="SSF53335">
    <property type="entry name" value="S-adenosyl-L-methionine-dependent methyltransferases"/>
    <property type="match status" value="1"/>
</dbReference>
<evidence type="ECO:0000313" key="6">
    <source>
        <dbReference type="Proteomes" id="UP000053859"/>
    </source>
</evidence>
<reference evidence="5" key="1">
    <citation type="journal article" date="2015" name="Genome Announc.">
        <title>Draft Genome Sequence of Thiostrepton-Producing Streptomyces azureus ATCC 14921.</title>
        <authorList>
            <person name="Sakihara K."/>
            <person name="Maeda J."/>
            <person name="Tashiro K."/>
            <person name="Fujino Y."/>
            <person name="Kuhara S."/>
            <person name="Ohshima T."/>
            <person name="Ogata S."/>
            <person name="Doi K."/>
        </authorList>
    </citation>
    <scope>NUCLEOTIDE SEQUENCE [LARGE SCALE GENOMIC DNA]</scope>
    <source>
        <strain evidence="5">ATCC14921</strain>
    </source>
</reference>
<dbReference type="PANTHER" id="PTHR43712:SF2">
    <property type="entry name" value="O-METHYLTRANSFERASE CICE"/>
    <property type="match status" value="1"/>
</dbReference>
<dbReference type="InterPro" id="IPR029063">
    <property type="entry name" value="SAM-dependent_MTases_sf"/>
</dbReference>
<dbReference type="Gene3D" id="3.40.50.150">
    <property type="entry name" value="Vaccinia Virus protein VP39"/>
    <property type="match status" value="1"/>
</dbReference>
<dbReference type="AlphaFoldDB" id="A0A0K8PPC7"/>
<keyword evidence="1 5" id="KW-0489">Methyltransferase</keyword>
<evidence type="ECO:0000313" key="5">
    <source>
        <dbReference type="EMBL" id="GAP49588.1"/>
    </source>
</evidence>
<evidence type="ECO:0000256" key="3">
    <source>
        <dbReference type="ARBA" id="ARBA00022691"/>
    </source>
</evidence>
<name>A0A0K8PPC7_STRAJ</name>
<gene>
    <name evidence="5" type="ORF">SAZU_4451</name>
</gene>
<dbReference type="Pfam" id="PF00891">
    <property type="entry name" value="Methyltransf_2"/>
    <property type="match status" value="1"/>
</dbReference>
<keyword evidence="3" id="KW-0949">S-adenosyl-L-methionine</keyword>
<evidence type="ECO:0000256" key="1">
    <source>
        <dbReference type="ARBA" id="ARBA00022603"/>
    </source>
</evidence>
<dbReference type="InterPro" id="IPR016461">
    <property type="entry name" value="COMT-like"/>
</dbReference>
<keyword evidence="6" id="KW-1185">Reference proteome</keyword>
<evidence type="ECO:0000256" key="2">
    <source>
        <dbReference type="ARBA" id="ARBA00022679"/>
    </source>
</evidence>
<dbReference type="Proteomes" id="UP000053859">
    <property type="component" value="Unassembled WGS sequence"/>
</dbReference>
<proteinExistence type="predicted"/>